<accession>A0ABT7JEB3</accession>
<dbReference type="Proteomes" id="UP001302059">
    <property type="component" value="Unassembled WGS sequence"/>
</dbReference>
<name>A0ABT7JEB3_9DEIO</name>
<dbReference type="RefSeq" id="WP_285521764.1">
    <property type="nucleotide sequence ID" value="NZ_JASNGB010000021.1"/>
</dbReference>
<keyword evidence="2" id="KW-1185">Reference proteome</keyword>
<evidence type="ECO:0000313" key="1">
    <source>
        <dbReference type="EMBL" id="MDL2343393.1"/>
    </source>
</evidence>
<comment type="caution">
    <text evidence="1">The sequence shown here is derived from an EMBL/GenBank/DDBJ whole genome shotgun (WGS) entry which is preliminary data.</text>
</comment>
<sequence>MTQRAEDRFAPQLLKLEQVVMQLYAEHPSLTDAQVDAAYEELARLYRAEATAHAYRPGRLDAPRQLVHDALLPVAEALRGRPAPLPGVPVIVAEDLRVCFARLRSSIRVWHREGRQAYLNYLARMVPLG</sequence>
<proteinExistence type="predicted"/>
<organism evidence="1 2">
    <name type="scientific">Deinococcus rhizophilus</name>
    <dbReference type="NCBI Taxonomy" id="3049544"/>
    <lineage>
        <taxon>Bacteria</taxon>
        <taxon>Thermotogati</taxon>
        <taxon>Deinococcota</taxon>
        <taxon>Deinococci</taxon>
        <taxon>Deinococcales</taxon>
        <taxon>Deinococcaceae</taxon>
        <taxon>Deinococcus</taxon>
    </lineage>
</organism>
<evidence type="ECO:0000313" key="2">
    <source>
        <dbReference type="Proteomes" id="UP001302059"/>
    </source>
</evidence>
<protein>
    <submittedName>
        <fullName evidence="1">Uncharacterized protein</fullName>
    </submittedName>
</protein>
<dbReference type="EMBL" id="JASNGB010000021">
    <property type="protein sequence ID" value="MDL2343393.1"/>
    <property type="molecule type" value="Genomic_DNA"/>
</dbReference>
<gene>
    <name evidence="1" type="ORF">QOL99_04415</name>
</gene>
<reference evidence="1 2" key="1">
    <citation type="submission" date="2023-05" db="EMBL/GenBank/DDBJ databases">
        <authorList>
            <person name="Gao F."/>
        </authorList>
    </citation>
    <scope>NUCLEOTIDE SEQUENCE [LARGE SCALE GENOMIC DNA]</scope>
    <source>
        <strain evidence="1 2">MIMF12</strain>
    </source>
</reference>